<dbReference type="SUPFAM" id="SSF52540">
    <property type="entry name" value="P-loop containing nucleoside triphosphate hydrolases"/>
    <property type="match status" value="1"/>
</dbReference>
<reference evidence="10" key="1">
    <citation type="submission" date="2022-11" db="UniProtKB">
        <authorList>
            <consortium name="WormBaseParasite"/>
        </authorList>
    </citation>
    <scope>IDENTIFICATION</scope>
</reference>
<feature type="compositionally biased region" description="Acidic residues" evidence="8">
    <location>
        <begin position="587"/>
        <end position="607"/>
    </location>
</feature>
<feature type="region of interest" description="Disordered" evidence="8">
    <location>
        <begin position="567"/>
        <end position="607"/>
    </location>
</feature>
<dbReference type="PANTHER" id="PTHR12172">
    <property type="entry name" value="CELL CYCLE CHECKPOINT PROTEIN RAD17"/>
    <property type="match status" value="1"/>
</dbReference>
<evidence type="ECO:0000256" key="4">
    <source>
        <dbReference type="ARBA" id="ARBA00022763"/>
    </source>
</evidence>
<dbReference type="GO" id="GO:0006281">
    <property type="term" value="P:DNA repair"/>
    <property type="evidence" value="ECO:0007669"/>
    <property type="project" value="InterPro"/>
</dbReference>
<dbReference type="PANTHER" id="PTHR12172:SF0">
    <property type="entry name" value="CELL CYCLE CHECKPOINT PROTEIN RAD17"/>
    <property type="match status" value="1"/>
</dbReference>
<evidence type="ECO:0000256" key="3">
    <source>
        <dbReference type="ARBA" id="ARBA00022741"/>
    </source>
</evidence>
<evidence type="ECO:0000256" key="6">
    <source>
        <dbReference type="ARBA" id="ARBA00023242"/>
    </source>
</evidence>
<evidence type="ECO:0000313" key="10">
    <source>
        <dbReference type="WBParaSite" id="scf7180000422591.g9255"/>
    </source>
</evidence>
<comment type="subcellular location">
    <subcellularLocation>
        <location evidence="1">Nucleus</location>
    </subcellularLocation>
</comment>
<keyword evidence="6" id="KW-0539">Nucleus</keyword>
<dbReference type="InterPro" id="IPR004582">
    <property type="entry name" value="Checkpoint_prot_Rad17_Rad24"/>
</dbReference>
<evidence type="ECO:0000256" key="7">
    <source>
        <dbReference type="ARBA" id="ARBA00023306"/>
    </source>
</evidence>
<evidence type="ECO:0000256" key="2">
    <source>
        <dbReference type="ARBA" id="ARBA00006168"/>
    </source>
</evidence>
<proteinExistence type="inferred from homology"/>
<comment type="similarity">
    <text evidence="2">Belongs to the rad17/RAD24 family.</text>
</comment>
<sequence>MAGFFSNPFQQKKPIKRRSRVLNNLDCIVPNSEEELALHPKKLDELKQWFRSKMGICRVGIFYGSKTLLLTGPSGSGKRTAVRVIAAELGIEVTEWDWTDDCNNLNNNRRRSFSAEGFAQFLNDTQFSSIQRMSLKHRLLLISQLPSEFLNEPKLLHQLLASKISLSRCIIVFVLPNVDSCWSLSPFRIFPQSILDVLGIEHIKFNPISISLLTNALQKASKKLCNSQQGIDVKNIANSSFGDIRRAMNLLLLHYRQQNSKIIEGNSAKRSRLEKLSNNSQQPSTSFFSSNFASDQLELFHFIGKIMYAKRAEKPTEKWLENESKLNFNLKRIYGRPLPPKDDLNKLIETSPISPQLLSSYLFEHEPRFGPSIKSISKIQQIISKLDVLISSNYEQRNQMEKYMIDLSVRASLFHNYRPSTGDKQKWRFYQFEKPRLYDLRMQRMEIKSRISALYPIGRTSDMSILLLSLLPRISSICVNYSQAELLEKLSLSSNRLFKFKICENSTPTNSSFLQKTEDLSATTNEEDLIKITEQLFEDNNLIKEEFQNSLNNSFNSFYSISSFFDDEEGGGGGKEGEENDGFCYEINEEEDEEEGEDDNDVGDFDF</sequence>
<dbReference type="WBParaSite" id="scf7180000422591.g9255">
    <property type="protein sequence ID" value="scf7180000422591.g9255"/>
    <property type="gene ID" value="scf7180000422591.g9255"/>
</dbReference>
<dbReference type="InterPro" id="IPR027417">
    <property type="entry name" value="P-loop_NTPase"/>
</dbReference>
<dbReference type="Pfam" id="PF03215">
    <property type="entry name" value="Rad17"/>
    <property type="match status" value="1"/>
</dbReference>
<name>A0A915NY92_9BILA</name>
<dbReference type="AlphaFoldDB" id="A0A915NY92"/>
<evidence type="ECO:0000256" key="1">
    <source>
        <dbReference type="ARBA" id="ARBA00004123"/>
    </source>
</evidence>
<keyword evidence="4" id="KW-0227">DNA damage</keyword>
<keyword evidence="3" id="KW-0547">Nucleotide-binding</keyword>
<dbReference type="GO" id="GO:0003689">
    <property type="term" value="F:DNA clamp loader activity"/>
    <property type="evidence" value="ECO:0007669"/>
    <property type="project" value="TreeGrafter"/>
</dbReference>
<protein>
    <submittedName>
        <fullName evidence="10">Cell cycle checkpoint protein RAD17</fullName>
    </submittedName>
</protein>
<dbReference type="GO" id="GO:0005634">
    <property type="term" value="C:nucleus"/>
    <property type="evidence" value="ECO:0007669"/>
    <property type="project" value="UniProtKB-SubCell"/>
</dbReference>
<accession>A0A915NY92</accession>
<evidence type="ECO:0000313" key="9">
    <source>
        <dbReference type="Proteomes" id="UP000887560"/>
    </source>
</evidence>
<dbReference type="Gene3D" id="3.40.50.300">
    <property type="entry name" value="P-loop containing nucleotide triphosphate hydrolases"/>
    <property type="match status" value="1"/>
</dbReference>
<evidence type="ECO:0000256" key="5">
    <source>
        <dbReference type="ARBA" id="ARBA00022840"/>
    </source>
</evidence>
<dbReference type="GO" id="GO:0005524">
    <property type="term" value="F:ATP binding"/>
    <property type="evidence" value="ECO:0007669"/>
    <property type="project" value="UniProtKB-KW"/>
</dbReference>
<dbReference type="GO" id="GO:0033314">
    <property type="term" value="P:mitotic DNA replication checkpoint signaling"/>
    <property type="evidence" value="ECO:0007669"/>
    <property type="project" value="TreeGrafter"/>
</dbReference>
<dbReference type="GO" id="GO:0003682">
    <property type="term" value="F:chromatin binding"/>
    <property type="evidence" value="ECO:0007669"/>
    <property type="project" value="TreeGrafter"/>
</dbReference>
<keyword evidence="5" id="KW-0067">ATP-binding</keyword>
<dbReference type="GO" id="GO:0000077">
    <property type="term" value="P:DNA damage checkpoint signaling"/>
    <property type="evidence" value="ECO:0007669"/>
    <property type="project" value="TreeGrafter"/>
</dbReference>
<keyword evidence="7" id="KW-0131">Cell cycle</keyword>
<keyword evidence="9" id="KW-1185">Reference proteome</keyword>
<organism evidence="9 10">
    <name type="scientific">Meloidogyne floridensis</name>
    <dbReference type="NCBI Taxonomy" id="298350"/>
    <lineage>
        <taxon>Eukaryota</taxon>
        <taxon>Metazoa</taxon>
        <taxon>Ecdysozoa</taxon>
        <taxon>Nematoda</taxon>
        <taxon>Chromadorea</taxon>
        <taxon>Rhabditida</taxon>
        <taxon>Tylenchina</taxon>
        <taxon>Tylenchomorpha</taxon>
        <taxon>Tylenchoidea</taxon>
        <taxon>Meloidogynidae</taxon>
        <taxon>Meloidogyninae</taxon>
        <taxon>Meloidogyne</taxon>
    </lineage>
</organism>
<dbReference type="Proteomes" id="UP000887560">
    <property type="component" value="Unplaced"/>
</dbReference>
<evidence type="ECO:0000256" key="8">
    <source>
        <dbReference type="SAM" id="MobiDB-lite"/>
    </source>
</evidence>